<feature type="region of interest" description="Disordered" evidence="3">
    <location>
        <begin position="1"/>
        <end position="127"/>
    </location>
</feature>
<dbReference type="Proteomes" id="UP001152607">
    <property type="component" value="Unassembled WGS sequence"/>
</dbReference>
<feature type="domain" description="3'-5' exonuclease" evidence="4">
    <location>
        <begin position="220"/>
        <end position="411"/>
    </location>
</feature>
<dbReference type="InterPro" id="IPR002562">
    <property type="entry name" value="3'-5'_exonuclease_dom"/>
</dbReference>
<sequence>MMSKLTPTPYSSSPDPIKHDEMISDRDSPLPLEHFGRKTQLRTHRDDYELHRKPSPNGQTRSTSERWGYIGTAGPGAGSTLGSVGHDASRLPFHPSPRLQMQPSTTSSHEDTVSPQPFNNHLQGTGNTDWNEGAAISLANNIAQINISDVPTESQPEMQPAEEEHIPFSYQIPPDIMVAAQEAPEGSKASYWSHRMYRGPNGEEVVTHYCTNIQVSELAAKHFLGEKVLGFDIEWKIHALRSSRKENASLIQIASESRIALFHIALFPGYKLEHLVPPTLKKILESPDILKVGVAVKGDFTRLRTYLDIHSRFVMELSRTHNLVEAEDPSKADYKLVTLATQVRRHLGLPLYKGEALTDDPEPENEKERVEWLKRQSVRTSDWSKMLDYHQIRYAAADAYAGVCLYDVLEAKRKQFDPIRPLPRLCDDDPPSRPKPSGVTKKSRAKKPLKNNKAEIVAEALVGMSPEEAEEEDTQEYETAAEELEAQNKEDIESEEWEEADGNDDPDGEYIPRKSEIASAQDAPVDADQISPVRTRFIGRLNLSKLQEADPGYPSLPTLSPEEANVSDEQPISSIPEHQIQQDAPQRDAAQSNPLKAVHDEESGEFSDPELEEALQYIDIEKGLTQTDPQEALPEALVNQPPTSVDTTDSGSELDLYPTTTATDEPSHPTPYTIATNWAQHYLNSTIPSTIPSPQTSRIRATIPHLRAYHLWHIQNVSLEAIAHHLRDPPLAQSTVANYILQAISLERLVYEEDRLKDLVKSMPAALRSGRWKGICEKFGVV</sequence>
<proteinExistence type="predicted"/>
<accession>A0A9W4XWX3</accession>
<organism evidence="5 6">
    <name type="scientific">Periconia digitata</name>
    <dbReference type="NCBI Taxonomy" id="1303443"/>
    <lineage>
        <taxon>Eukaryota</taxon>
        <taxon>Fungi</taxon>
        <taxon>Dikarya</taxon>
        <taxon>Ascomycota</taxon>
        <taxon>Pezizomycotina</taxon>
        <taxon>Dothideomycetes</taxon>
        <taxon>Pleosporomycetidae</taxon>
        <taxon>Pleosporales</taxon>
        <taxon>Massarineae</taxon>
        <taxon>Periconiaceae</taxon>
        <taxon>Periconia</taxon>
    </lineage>
</organism>
<keyword evidence="1" id="KW-0540">Nuclease</keyword>
<feature type="region of interest" description="Disordered" evidence="3">
    <location>
        <begin position="634"/>
        <end position="669"/>
    </location>
</feature>
<dbReference type="PANTHER" id="PTHR13620">
    <property type="entry name" value="3-5 EXONUCLEASE"/>
    <property type="match status" value="1"/>
</dbReference>
<gene>
    <name evidence="5" type="ORF">PDIGIT_LOCUS14755</name>
</gene>
<dbReference type="GO" id="GO:0008408">
    <property type="term" value="F:3'-5' exonuclease activity"/>
    <property type="evidence" value="ECO:0007669"/>
    <property type="project" value="InterPro"/>
</dbReference>
<dbReference type="InterPro" id="IPR051132">
    <property type="entry name" value="3-5_Exonuclease_domain"/>
</dbReference>
<protein>
    <recommendedName>
        <fullName evidence="4">3'-5' exonuclease domain-containing protein</fullName>
    </recommendedName>
</protein>
<feature type="compositionally biased region" description="Basic and acidic residues" evidence="3">
    <location>
        <begin position="43"/>
        <end position="52"/>
    </location>
</feature>
<dbReference type="PANTHER" id="PTHR13620:SF104">
    <property type="entry name" value="EXONUCLEASE 3'-5' DOMAIN-CONTAINING PROTEIN 2"/>
    <property type="match status" value="1"/>
</dbReference>
<feature type="region of interest" description="Disordered" evidence="3">
    <location>
        <begin position="420"/>
        <end position="608"/>
    </location>
</feature>
<evidence type="ECO:0000313" key="5">
    <source>
        <dbReference type="EMBL" id="CAI6341556.1"/>
    </source>
</evidence>
<dbReference type="Gene3D" id="3.30.420.10">
    <property type="entry name" value="Ribonuclease H-like superfamily/Ribonuclease H"/>
    <property type="match status" value="1"/>
</dbReference>
<dbReference type="GO" id="GO:0005737">
    <property type="term" value="C:cytoplasm"/>
    <property type="evidence" value="ECO:0007669"/>
    <property type="project" value="TreeGrafter"/>
</dbReference>
<evidence type="ECO:0000313" key="6">
    <source>
        <dbReference type="Proteomes" id="UP001152607"/>
    </source>
</evidence>
<evidence type="ECO:0000256" key="1">
    <source>
        <dbReference type="ARBA" id="ARBA00022722"/>
    </source>
</evidence>
<feature type="compositionally biased region" description="Polar residues" evidence="3">
    <location>
        <begin position="1"/>
        <end position="14"/>
    </location>
</feature>
<dbReference type="CDD" id="cd06141">
    <property type="entry name" value="WRN_exo"/>
    <property type="match status" value="1"/>
</dbReference>
<evidence type="ECO:0000256" key="2">
    <source>
        <dbReference type="ARBA" id="ARBA00022801"/>
    </source>
</evidence>
<evidence type="ECO:0000259" key="4">
    <source>
        <dbReference type="Pfam" id="PF01612"/>
    </source>
</evidence>
<dbReference type="Pfam" id="PF01612">
    <property type="entry name" value="DNA_pol_A_exo1"/>
    <property type="match status" value="1"/>
</dbReference>
<dbReference type="SUPFAM" id="SSF53098">
    <property type="entry name" value="Ribonuclease H-like"/>
    <property type="match status" value="1"/>
</dbReference>
<dbReference type="GO" id="GO:0005634">
    <property type="term" value="C:nucleus"/>
    <property type="evidence" value="ECO:0007669"/>
    <property type="project" value="TreeGrafter"/>
</dbReference>
<feature type="compositionally biased region" description="Polar residues" evidence="3">
    <location>
        <begin position="579"/>
        <end position="594"/>
    </location>
</feature>
<feature type="compositionally biased region" description="Polar residues" evidence="3">
    <location>
        <begin position="640"/>
        <end position="651"/>
    </location>
</feature>
<keyword evidence="2" id="KW-0378">Hydrolase</keyword>
<keyword evidence="6" id="KW-1185">Reference proteome</keyword>
<reference evidence="5" key="1">
    <citation type="submission" date="2023-01" db="EMBL/GenBank/DDBJ databases">
        <authorList>
            <person name="Van Ghelder C."/>
            <person name="Rancurel C."/>
        </authorList>
    </citation>
    <scope>NUCLEOTIDE SEQUENCE</scope>
    <source>
        <strain evidence="5">CNCM I-4278</strain>
    </source>
</reference>
<feature type="compositionally biased region" description="Basic residues" evidence="3">
    <location>
        <begin position="441"/>
        <end position="450"/>
    </location>
</feature>
<name>A0A9W4XWX3_9PLEO</name>
<dbReference type="InterPro" id="IPR036397">
    <property type="entry name" value="RNaseH_sf"/>
</dbReference>
<feature type="compositionally biased region" description="Polar residues" evidence="3">
    <location>
        <begin position="99"/>
        <end position="127"/>
    </location>
</feature>
<feature type="compositionally biased region" description="Acidic residues" evidence="3">
    <location>
        <begin position="467"/>
        <end position="485"/>
    </location>
</feature>
<comment type="caution">
    <text evidence="5">The sequence shown here is derived from an EMBL/GenBank/DDBJ whole genome shotgun (WGS) entry which is preliminary data.</text>
</comment>
<feature type="compositionally biased region" description="Basic and acidic residues" evidence="3">
    <location>
        <begin position="16"/>
        <end position="28"/>
    </location>
</feature>
<dbReference type="GO" id="GO:0006139">
    <property type="term" value="P:nucleobase-containing compound metabolic process"/>
    <property type="evidence" value="ECO:0007669"/>
    <property type="project" value="InterPro"/>
</dbReference>
<feature type="compositionally biased region" description="Acidic residues" evidence="3">
    <location>
        <begin position="492"/>
        <end position="508"/>
    </location>
</feature>
<dbReference type="InterPro" id="IPR012337">
    <property type="entry name" value="RNaseH-like_sf"/>
</dbReference>
<evidence type="ECO:0000256" key="3">
    <source>
        <dbReference type="SAM" id="MobiDB-lite"/>
    </source>
</evidence>
<dbReference type="GO" id="GO:0003676">
    <property type="term" value="F:nucleic acid binding"/>
    <property type="evidence" value="ECO:0007669"/>
    <property type="project" value="InterPro"/>
</dbReference>
<dbReference type="EMBL" id="CAOQHR010000012">
    <property type="protein sequence ID" value="CAI6341556.1"/>
    <property type="molecule type" value="Genomic_DNA"/>
</dbReference>
<dbReference type="AlphaFoldDB" id="A0A9W4XWX3"/>
<dbReference type="OrthoDB" id="1920326at2759"/>